<dbReference type="AlphaFoldDB" id="A0A4C1W835"/>
<evidence type="ECO:0000256" key="1">
    <source>
        <dbReference type="SAM" id="MobiDB-lite"/>
    </source>
</evidence>
<name>A0A4C1W835_EUMVA</name>
<reference evidence="2 3" key="1">
    <citation type="journal article" date="2019" name="Commun. Biol.">
        <title>The bagworm genome reveals a unique fibroin gene that provides high tensile strength.</title>
        <authorList>
            <person name="Kono N."/>
            <person name="Nakamura H."/>
            <person name="Ohtoshi R."/>
            <person name="Tomita M."/>
            <person name="Numata K."/>
            <person name="Arakawa K."/>
        </authorList>
    </citation>
    <scope>NUCLEOTIDE SEQUENCE [LARGE SCALE GENOMIC DNA]</scope>
</reference>
<feature type="compositionally biased region" description="Basic residues" evidence="1">
    <location>
        <begin position="110"/>
        <end position="119"/>
    </location>
</feature>
<organism evidence="2 3">
    <name type="scientific">Eumeta variegata</name>
    <name type="common">Bagworm moth</name>
    <name type="synonym">Eumeta japonica</name>
    <dbReference type="NCBI Taxonomy" id="151549"/>
    <lineage>
        <taxon>Eukaryota</taxon>
        <taxon>Metazoa</taxon>
        <taxon>Ecdysozoa</taxon>
        <taxon>Arthropoda</taxon>
        <taxon>Hexapoda</taxon>
        <taxon>Insecta</taxon>
        <taxon>Pterygota</taxon>
        <taxon>Neoptera</taxon>
        <taxon>Endopterygota</taxon>
        <taxon>Lepidoptera</taxon>
        <taxon>Glossata</taxon>
        <taxon>Ditrysia</taxon>
        <taxon>Tineoidea</taxon>
        <taxon>Psychidae</taxon>
        <taxon>Oiketicinae</taxon>
        <taxon>Eumeta</taxon>
    </lineage>
</organism>
<protein>
    <submittedName>
        <fullName evidence="2">Uncharacterized protein</fullName>
    </submittedName>
</protein>
<accession>A0A4C1W835</accession>
<evidence type="ECO:0000313" key="3">
    <source>
        <dbReference type="Proteomes" id="UP000299102"/>
    </source>
</evidence>
<gene>
    <name evidence="2" type="ORF">EVAR_38285_1</name>
</gene>
<feature type="region of interest" description="Disordered" evidence="1">
    <location>
        <begin position="109"/>
        <end position="136"/>
    </location>
</feature>
<keyword evidence="3" id="KW-1185">Reference proteome</keyword>
<dbReference type="Proteomes" id="UP000299102">
    <property type="component" value="Unassembled WGS sequence"/>
</dbReference>
<sequence>MRCRDPLSTGSQSCVNVALRSRLTLSLRPLPRCYREHCGPPHLVFARLPHNSARVPHGRRNRDVRRSVLLHLVTEAEVPPTAALCHILAGIYSPIKEKLKASFFAPRWQSPRRQRHPHPHLSGLPPRRQSSRTLLRHKKLRLPKLKNNRSPLRLLTQKHQWMPLSRLTRLMHCDPHP</sequence>
<proteinExistence type="predicted"/>
<dbReference type="EMBL" id="BGZK01000497">
    <property type="protein sequence ID" value="GBP47173.1"/>
    <property type="molecule type" value="Genomic_DNA"/>
</dbReference>
<evidence type="ECO:0000313" key="2">
    <source>
        <dbReference type="EMBL" id="GBP47173.1"/>
    </source>
</evidence>
<comment type="caution">
    <text evidence="2">The sequence shown here is derived from an EMBL/GenBank/DDBJ whole genome shotgun (WGS) entry which is preliminary data.</text>
</comment>